<dbReference type="Proteomes" id="UP000814033">
    <property type="component" value="Unassembled WGS sequence"/>
</dbReference>
<proteinExistence type="predicted"/>
<dbReference type="EMBL" id="MU275857">
    <property type="protein sequence ID" value="KAI0050892.1"/>
    <property type="molecule type" value="Genomic_DNA"/>
</dbReference>
<keyword evidence="2" id="KW-1185">Reference proteome</keyword>
<gene>
    <name evidence="1" type="ORF">FA95DRAFT_1555150</name>
</gene>
<evidence type="ECO:0000313" key="2">
    <source>
        <dbReference type="Proteomes" id="UP000814033"/>
    </source>
</evidence>
<evidence type="ECO:0000313" key="1">
    <source>
        <dbReference type="EMBL" id="KAI0050892.1"/>
    </source>
</evidence>
<sequence>MTTSFATYASQFLNRQRNATGAASLSSSQPLFFSFTTDGDGSHRGGHGLANDDSDLDDIDDPHLRSSDGAPLASMSNTRRPGPEPSDEDDPYLRLDEDDSGSRYAAHSIPLMASSHARSDAEPSRGWLAHQPTQLRSLTPTPPSSDSEPSPGVSQPPRTLHSPPPLPPPPVSLSLTESLLPRDGHSRPLDLFSLPDPRHRTRRKYHDPVWTSVWLGSVSACVVGALVVLFLTREPPHPKRASFLYTTLLHTVPLLVILTTLSAVVSYAHIFLLRLFVKPVVIGTSVFVPVSLLISSIWAFVGSFMWDGDKQPTWGESWGLRLFSIIPLVLAVITGRRLLTLPQRVHATSSTLTLTTQLLSKHPLLLLLSPSVLLVAFIASIPFATLAFRLLLIGYATGPKSSTNWQWHVHGWADWAIVATLGVWYWSWAVARGVLRASTASVIAAWYYADPTAPPPAPMSTHTLHAAFHRATAPSLGSIVLAGLLLTLTQMLLLFTVFLRRVPTYLPIPLRLYTGPLLYAAGYLEDAAGSLSRYALVYVGITGEGFWVSARRARVLTSGVEGNGRNRKRFSSEPPLTLLTIAPLSLTLPFALSTYLFVAHTLGAPDQALEAAIMAGVVTALVGLFCVGLVKDTADTLYLCYCIDKDTGERRRAEVFEMFEYDSKGSERRRQQGRRQPPRQPPPPARRESVGAPGRPLPQQPISKRVEAMESPESSPELGGRDVGAETRMEAAPEFWDHGAQGASVVSRQEEEVDPFLAELQVEIDGPALGGYAVDGGSTGSLSDERAAGPSRSIGASSRREGRDLEEGLGSGLGSGLFPGSDIF</sequence>
<organism evidence="1 2">
    <name type="scientific">Auriscalpium vulgare</name>
    <dbReference type="NCBI Taxonomy" id="40419"/>
    <lineage>
        <taxon>Eukaryota</taxon>
        <taxon>Fungi</taxon>
        <taxon>Dikarya</taxon>
        <taxon>Basidiomycota</taxon>
        <taxon>Agaricomycotina</taxon>
        <taxon>Agaricomycetes</taxon>
        <taxon>Russulales</taxon>
        <taxon>Auriscalpiaceae</taxon>
        <taxon>Auriscalpium</taxon>
    </lineage>
</organism>
<name>A0ACB8S445_9AGAM</name>
<accession>A0ACB8S445</accession>
<reference evidence="1" key="2">
    <citation type="journal article" date="2022" name="New Phytol.">
        <title>Evolutionary transition to the ectomycorrhizal habit in the genomes of a hyperdiverse lineage of mushroom-forming fungi.</title>
        <authorList>
            <person name="Looney B."/>
            <person name="Miyauchi S."/>
            <person name="Morin E."/>
            <person name="Drula E."/>
            <person name="Courty P.E."/>
            <person name="Kohler A."/>
            <person name="Kuo A."/>
            <person name="LaButti K."/>
            <person name="Pangilinan J."/>
            <person name="Lipzen A."/>
            <person name="Riley R."/>
            <person name="Andreopoulos W."/>
            <person name="He G."/>
            <person name="Johnson J."/>
            <person name="Nolan M."/>
            <person name="Tritt A."/>
            <person name="Barry K.W."/>
            <person name="Grigoriev I.V."/>
            <person name="Nagy L.G."/>
            <person name="Hibbett D."/>
            <person name="Henrissat B."/>
            <person name="Matheny P.B."/>
            <person name="Labbe J."/>
            <person name="Martin F.M."/>
        </authorList>
    </citation>
    <scope>NUCLEOTIDE SEQUENCE</scope>
    <source>
        <strain evidence="1">FP105234-sp</strain>
    </source>
</reference>
<protein>
    <submittedName>
        <fullName evidence="1">Uncharacterized protein</fullName>
    </submittedName>
</protein>
<comment type="caution">
    <text evidence="1">The sequence shown here is derived from an EMBL/GenBank/DDBJ whole genome shotgun (WGS) entry which is preliminary data.</text>
</comment>
<reference evidence="1" key="1">
    <citation type="submission" date="2021-02" db="EMBL/GenBank/DDBJ databases">
        <authorList>
            <consortium name="DOE Joint Genome Institute"/>
            <person name="Ahrendt S."/>
            <person name="Looney B.P."/>
            <person name="Miyauchi S."/>
            <person name="Morin E."/>
            <person name="Drula E."/>
            <person name="Courty P.E."/>
            <person name="Chicoki N."/>
            <person name="Fauchery L."/>
            <person name="Kohler A."/>
            <person name="Kuo A."/>
            <person name="Labutti K."/>
            <person name="Pangilinan J."/>
            <person name="Lipzen A."/>
            <person name="Riley R."/>
            <person name="Andreopoulos W."/>
            <person name="He G."/>
            <person name="Johnson J."/>
            <person name="Barry K.W."/>
            <person name="Grigoriev I.V."/>
            <person name="Nagy L."/>
            <person name="Hibbett D."/>
            <person name="Henrissat B."/>
            <person name="Matheny P.B."/>
            <person name="Labbe J."/>
            <person name="Martin F."/>
        </authorList>
    </citation>
    <scope>NUCLEOTIDE SEQUENCE</scope>
    <source>
        <strain evidence="1">FP105234-sp</strain>
    </source>
</reference>